<dbReference type="PROSITE" id="PS50103">
    <property type="entry name" value="ZF_C3H1"/>
    <property type="match status" value="1"/>
</dbReference>
<dbReference type="GO" id="GO:0008270">
    <property type="term" value="F:zinc ion binding"/>
    <property type="evidence" value="ECO:0007669"/>
    <property type="project" value="UniProtKB-KW"/>
</dbReference>
<dbReference type="eggNOG" id="KOG0118">
    <property type="taxonomic scope" value="Eukaryota"/>
</dbReference>
<evidence type="ECO:0000313" key="18">
    <source>
        <dbReference type="Proteomes" id="UP000001568"/>
    </source>
</evidence>
<keyword evidence="5" id="KW-0747">Spliceosome</keyword>
<dbReference type="Gene3D" id="4.10.1000.10">
    <property type="entry name" value="Zinc finger, CCCH-type"/>
    <property type="match status" value="1"/>
</dbReference>
<dbReference type="Gramene" id="ABO94095">
    <property type="protein sequence ID" value="ABO94095"/>
    <property type="gene ID" value="OSTLU_28805"/>
</dbReference>
<dbReference type="Pfam" id="PF00076">
    <property type="entry name" value="RRM_1"/>
    <property type="match status" value="1"/>
</dbReference>
<keyword evidence="10" id="KW-0539">Nucleus</keyword>
<dbReference type="HOGENOM" id="CLU_047474_0_0_1"/>
<feature type="zinc finger region" description="C3H1-type" evidence="13">
    <location>
        <begin position="148"/>
        <end position="175"/>
    </location>
</feature>
<evidence type="ECO:0000256" key="6">
    <source>
        <dbReference type="ARBA" id="ARBA00022771"/>
    </source>
</evidence>
<dbReference type="InterPro" id="IPR036855">
    <property type="entry name" value="Znf_CCCH_sf"/>
</dbReference>
<proteinExistence type="inferred from homology"/>
<keyword evidence="8 12" id="KW-0694">RNA-binding</keyword>
<keyword evidence="9" id="KW-0508">mRNA splicing</keyword>
<protein>
    <recommendedName>
        <fullName evidence="19">C3H1-type domain-containing protein</fullName>
    </recommendedName>
</protein>
<dbReference type="InterPro" id="IPR012677">
    <property type="entry name" value="Nucleotide-bd_a/b_plait_sf"/>
</dbReference>
<dbReference type="InterPro" id="IPR000504">
    <property type="entry name" value="RRM_dom"/>
</dbReference>
<evidence type="ECO:0000256" key="1">
    <source>
        <dbReference type="ARBA" id="ARBA00004123"/>
    </source>
</evidence>
<dbReference type="GO" id="GO:0071007">
    <property type="term" value="C:U2-type catalytic step 2 spliceosome"/>
    <property type="evidence" value="ECO:0007669"/>
    <property type="project" value="TreeGrafter"/>
</dbReference>
<dbReference type="STRING" id="436017.A4RQW4"/>
<evidence type="ECO:0000256" key="11">
    <source>
        <dbReference type="ARBA" id="ARBA00023306"/>
    </source>
</evidence>
<feature type="compositionally biased region" description="Acidic residues" evidence="14">
    <location>
        <begin position="359"/>
        <end position="369"/>
    </location>
</feature>
<evidence type="ECO:0000256" key="13">
    <source>
        <dbReference type="PROSITE-ProRule" id="PRU00723"/>
    </source>
</evidence>
<dbReference type="GeneID" id="4999534"/>
<sequence>MVEVYRGARPPPPKRATREASDARASGRRDDDDDARGTADGDGDDDATEARAAFELPDADAGVDFSMKMWTKEGERVSRSRKARVQYDPETGPRIRHRSDAAKGDFNVWWGKHATSSGTTARDFNSAVKAVTRCAPILDAGVTKGDGAGTTAVCYHFARGCCTSGEACEYLHRLPTAFDDAKNHMMFDIFGRPKHHTERDDNGGTGSYMRVGRTLYMFFGGAVDPKWGAKKVYDEVMAQFSEFGPIEDVTVKFERRFAFVRYKFRASAEFAKEAMAGQTLWTSDDAEPLNVRWANDDPNPIAIVRVANENDEKVRDMFLRSEKAQALMREAKRELGIDDDAGDAAAKKAKVSEISFDPADYDDDEDDGEEPKPHET</sequence>
<dbReference type="GO" id="GO:0071006">
    <property type="term" value="C:U2-type catalytic step 1 spliceosome"/>
    <property type="evidence" value="ECO:0007669"/>
    <property type="project" value="TreeGrafter"/>
</dbReference>
<reference evidence="17 18" key="1">
    <citation type="journal article" date="2007" name="Proc. Natl. Acad. Sci. U.S.A.">
        <title>The tiny eukaryote Ostreococcus provides genomic insights into the paradox of plankton speciation.</title>
        <authorList>
            <person name="Palenik B."/>
            <person name="Grimwood J."/>
            <person name="Aerts A."/>
            <person name="Rouze P."/>
            <person name="Salamov A."/>
            <person name="Putnam N."/>
            <person name="Dupont C."/>
            <person name="Jorgensen R."/>
            <person name="Derelle E."/>
            <person name="Rombauts S."/>
            <person name="Zhou K."/>
            <person name="Otillar R."/>
            <person name="Merchant S.S."/>
            <person name="Podell S."/>
            <person name="Gaasterland T."/>
            <person name="Napoli C."/>
            <person name="Gendler K."/>
            <person name="Manuell A."/>
            <person name="Tai V."/>
            <person name="Vallon O."/>
            <person name="Piganeau G."/>
            <person name="Jancek S."/>
            <person name="Heijde M."/>
            <person name="Jabbari K."/>
            <person name="Bowler C."/>
            <person name="Lohr M."/>
            <person name="Robbens S."/>
            <person name="Werner G."/>
            <person name="Dubchak I."/>
            <person name="Pazour G.J."/>
            <person name="Ren Q."/>
            <person name="Paulsen I."/>
            <person name="Delwiche C."/>
            <person name="Schmutz J."/>
            <person name="Rokhsar D."/>
            <person name="Van de Peer Y."/>
            <person name="Moreau H."/>
            <person name="Grigoriev I.V."/>
        </authorList>
    </citation>
    <scope>NUCLEOTIDE SEQUENCE [LARGE SCALE GENOMIC DNA]</scope>
    <source>
        <strain evidence="17 18">CCE9901</strain>
    </source>
</reference>
<keyword evidence="7 13" id="KW-0862">Zinc</keyword>
<gene>
    <name evidence="17" type="ORF">OSTLU_28805</name>
</gene>
<dbReference type="EMBL" id="CP000581">
    <property type="protein sequence ID" value="ABO94095.1"/>
    <property type="molecule type" value="Genomic_DNA"/>
</dbReference>
<dbReference type="Proteomes" id="UP000001568">
    <property type="component" value="Chromosome 1"/>
</dbReference>
<dbReference type="InterPro" id="IPR039171">
    <property type="entry name" value="Cwc2/Slt11"/>
</dbReference>
<feature type="domain" description="C3H1-type" evidence="16">
    <location>
        <begin position="148"/>
        <end position="175"/>
    </location>
</feature>
<evidence type="ECO:0000256" key="5">
    <source>
        <dbReference type="ARBA" id="ARBA00022728"/>
    </source>
</evidence>
<keyword evidence="3" id="KW-0507">mRNA processing</keyword>
<dbReference type="SUPFAM" id="SSF90229">
    <property type="entry name" value="CCCH zinc finger"/>
    <property type="match status" value="1"/>
</dbReference>
<evidence type="ECO:0000256" key="14">
    <source>
        <dbReference type="SAM" id="MobiDB-lite"/>
    </source>
</evidence>
<feature type="region of interest" description="Disordered" evidence="14">
    <location>
        <begin position="333"/>
        <end position="376"/>
    </location>
</feature>
<keyword evidence="11" id="KW-0131">Cell cycle</keyword>
<dbReference type="Gene3D" id="3.30.70.330">
    <property type="match status" value="1"/>
</dbReference>
<dbReference type="InterPro" id="IPR035979">
    <property type="entry name" value="RBD_domain_sf"/>
</dbReference>
<dbReference type="RefSeq" id="XP_001415803.1">
    <property type="nucleotide sequence ID" value="XM_001415766.1"/>
</dbReference>
<evidence type="ECO:0000256" key="8">
    <source>
        <dbReference type="ARBA" id="ARBA00022884"/>
    </source>
</evidence>
<keyword evidence="4 13" id="KW-0479">Metal-binding</keyword>
<feature type="region of interest" description="Disordered" evidence="14">
    <location>
        <begin position="1"/>
        <end position="50"/>
    </location>
</feature>
<evidence type="ECO:0000256" key="10">
    <source>
        <dbReference type="ARBA" id="ARBA00023242"/>
    </source>
</evidence>
<dbReference type="GO" id="GO:0008380">
    <property type="term" value="P:RNA splicing"/>
    <property type="evidence" value="ECO:0007669"/>
    <property type="project" value="UniProtKB-KW"/>
</dbReference>
<dbReference type="GO" id="GO:0006397">
    <property type="term" value="P:mRNA processing"/>
    <property type="evidence" value="ECO:0007669"/>
    <property type="project" value="UniProtKB-KW"/>
</dbReference>
<feature type="compositionally biased region" description="Basic and acidic residues" evidence="14">
    <location>
        <begin position="16"/>
        <end position="39"/>
    </location>
</feature>
<keyword evidence="18" id="KW-1185">Reference proteome</keyword>
<dbReference type="Pfam" id="PF16131">
    <property type="entry name" value="Torus"/>
    <property type="match status" value="1"/>
</dbReference>
<dbReference type="InterPro" id="IPR000571">
    <property type="entry name" value="Znf_CCCH"/>
</dbReference>
<evidence type="ECO:0000256" key="7">
    <source>
        <dbReference type="ARBA" id="ARBA00022833"/>
    </source>
</evidence>
<comment type="similarity">
    <text evidence="2">Belongs to the RRM CWC2 family.</text>
</comment>
<dbReference type="PANTHER" id="PTHR14089">
    <property type="entry name" value="PRE-MRNA-SPLICING FACTOR RBM22"/>
    <property type="match status" value="1"/>
</dbReference>
<dbReference type="GO" id="GO:0000974">
    <property type="term" value="C:Prp19 complex"/>
    <property type="evidence" value="ECO:0007669"/>
    <property type="project" value="TreeGrafter"/>
</dbReference>
<dbReference type="SUPFAM" id="SSF54928">
    <property type="entry name" value="RNA-binding domain, RBD"/>
    <property type="match status" value="1"/>
</dbReference>
<evidence type="ECO:0000256" key="9">
    <source>
        <dbReference type="ARBA" id="ARBA00023187"/>
    </source>
</evidence>
<dbReference type="GO" id="GO:0017070">
    <property type="term" value="F:U6 snRNA binding"/>
    <property type="evidence" value="ECO:0007669"/>
    <property type="project" value="TreeGrafter"/>
</dbReference>
<dbReference type="GO" id="GO:0036002">
    <property type="term" value="F:pre-mRNA binding"/>
    <property type="evidence" value="ECO:0007669"/>
    <property type="project" value="TreeGrafter"/>
</dbReference>
<dbReference type="OMA" id="KHHTERD"/>
<keyword evidence="6 13" id="KW-0863">Zinc-finger</keyword>
<dbReference type="PANTHER" id="PTHR14089:SF2">
    <property type="entry name" value="PRE-MRNA-SPLICING FACTOR CWC2"/>
    <property type="match status" value="1"/>
</dbReference>
<evidence type="ECO:0000259" key="15">
    <source>
        <dbReference type="PROSITE" id="PS50102"/>
    </source>
</evidence>
<evidence type="ECO:0008006" key="19">
    <source>
        <dbReference type="Google" id="ProtNLM"/>
    </source>
</evidence>
<evidence type="ECO:0000256" key="2">
    <source>
        <dbReference type="ARBA" id="ARBA00008024"/>
    </source>
</evidence>
<evidence type="ECO:0000256" key="12">
    <source>
        <dbReference type="PROSITE-ProRule" id="PRU00176"/>
    </source>
</evidence>
<feature type="domain" description="RRM" evidence="15">
    <location>
        <begin position="216"/>
        <end position="296"/>
    </location>
</feature>
<evidence type="ECO:0000313" key="17">
    <source>
        <dbReference type="EMBL" id="ABO94095.1"/>
    </source>
</evidence>
<dbReference type="PROSITE" id="PS50102">
    <property type="entry name" value="RRM"/>
    <property type="match status" value="1"/>
</dbReference>
<dbReference type="KEGG" id="olu:OSTLU_28805"/>
<accession>A4RQW4</accession>
<dbReference type="AlphaFoldDB" id="A4RQW4"/>
<organism evidence="17 18">
    <name type="scientific">Ostreococcus lucimarinus (strain CCE9901)</name>
    <dbReference type="NCBI Taxonomy" id="436017"/>
    <lineage>
        <taxon>Eukaryota</taxon>
        <taxon>Viridiplantae</taxon>
        <taxon>Chlorophyta</taxon>
        <taxon>Mamiellophyceae</taxon>
        <taxon>Mamiellales</taxon>
        <taxon>Bathycoccaceae</taxon>
        <taxon>Ostreococcus</taxon>
    </lineage>
</organism>
<comment type="subcellular location">
    <subcellularLocation>
        <location evidence="1">Nucleus</location>
    </subcellularLocation>
</comment>
<evidence type="ECO:0000259" key="16">
    <source>
        <dbReference type="PROSITE" id="PS50103"/>
    </source>
</evidence>
<name>A4RQW4_OSTLU</name>
<evidence type="ECO:0000256" key="4">
    <source>
        <dbReference type="ARBA" id="ARBA00022723"/>
    </source>
</evidence>
<evidence type="ECO:0000256" key="3">
    <source>
        <dbReference type="ARBA" id="ARBA00022664"/>
    </source>
</evidence>
<dbReference type="OrthoDB" id="10251848at2759"/>
<dbReference type="InterPro" id="IPR032297">
    <property type="entry name" value="Torus"/>
</dbReference>